<comment type="caution">
    <text evidence="4">The sequence shown here is derived from an EMBL/GenBank/DDBJ whole genome shotgun (WGS) entry which is preliminary data.</text>
</comment>
<dbReference type="SUPFAM" id="SSF53335">
    <property type="entry name" value="S-adenosyl-L-methionine-dependent methyltransferases"/>
    <property type="match status" value="1"/>
</dbReference>
<dbReference type="GO" id="GO:0031167">
    <property type="term" value="P:rRNA methylation"/>
    <property type="evidence" value="ECO:0007669"/>
    <property type="project" value="InterPro"/>
</dbReference>
<evidence type="ECO:0000256" key="1">
    <source>
        <dbReference type="ARBA" id="ARBA00022603"/>
    </source>
</evidence>
<evidence type="ECO:0000313" key="5">
    <source>
        <dbReference type="Proteomes" id="UP000244956"/>
    </source>
</evidence>
<dbReference type="Pfam" id="PF03602">
    <property type="entry name" value="Cons_hypoth95"/>
    <property type="match status" value="1"/>
</dbReference>
<keyword evidence="1 4" id="KW-0489">Methyltransferase</keyword>
<protein>
    <submittedName>
        <fullName evidence="4">16S rRNA (Guanine(966)-N(2))-methyltransferase RsmD</fullName>
    </submittedName>
</protein>
<sequence length="179" mass="20447">MRIVSGNLKGRRFSPPSSFKARPTTDQARESLFNILNNIIDFEEQTVLDLFSGTGAMSYEFASRGCKAITSVEKNFSHFKFIISTAKELGLDKAIKIKKADAFKHLLRDTGQYTLIFADPPFDLPQIKEIPQAVMNSGCLQNKGIFILEHGPDQNFEDCEFFWQVRHYGKVNFSFFRHP</sequence>
<proteinExistence type="predicted"/>
<dbReference type="GO" id="GO:0008168">
    <property type="term" value="F:methyltransferase activity"/>
    <property type="evidence" value="ECO:0007669"/>
    <property type="project" value="UniProtKB-KW"/>
</dbReference>
<dbReference type="PROSITE" id="PS00092">
    <property type="entry name" value="N6_MTASE"/>
    <property type="match status" value="1"/>
</dbReference>
<dbReference type="PIRSF" id="PIRSF004553">
    <property type="entry name" value="CHP00095"/>
    <property type="match status" value="1"/>
</dbReference>
<evidence type="ECO:0000256" key="2">
    <source>
        <dbReference type="ARBA" id="ARBA00022679"/>
    </source>
</evidence>
<name>A0A2U2B6K0_9BACT</name>
<dbReference type="RefSeq" id="WP_109265235.1">
    <property type="nucleotide sequence ID" value="NZ_QEWP01000012.1"/>
</dbReference>
<dbReference type="InterPro" id="IPR002052">
    <property type="entry name" value="DNA_methylase_N6_adenine_CS"/>
</dbReference>
<dbReference type="OrthoDB" id="9803017at2"/>
<reference evidence="4 5" key="1">
    <citation type="submission" date="2018-05" db="EMBL/GenBank/DDBJ databases">
        <title>Marinilabilia rubrum sp. nov., isolated from saltern sediment.</title>
        <authorList>
            <person name="Zhang R."/>
        </authorList>
    </citation>
    <scope>NUCLEOTIDE SEQUENCE [LARGE SCALE GENOMIC DNA]</scope>
    <source>
        <strain evidence="4 5">WTE16</strain>
    </source>
</reference>
<dbReference type="PANTHER" id="PTHR43542">
    <property type="entry name" value="METHYLTRANSFERASE"/>
    <property type="match status" value="1"/>
</dbReference>
<dbReference type="EMBL" id="QEWP01000012">
    <property type="protein sequence ID" value="PWD98701.1"/>
    <property type="molecule type" value="Genomic_DNA"/>
</dbReference>
<dbReference type="GO" id="GO:0003676">
    <property type="term" value="F:nucleic acid binding"/>
    <property type="evidence" value="ECO:0007669"/>
    <property type="project" value="InterPro"/>
</dbReference>
<keyword evidence="2 4" id="KW-0808">Transferase</keyword>
<evidence type="ECO:0000256" key="3">
    <source>
        <dbReference type="SAM" id="MobiDB-lite"/>
    </source>
</evidence>
<dbReference type="InterPro" id="IPR004398">
    <property type="entry name" value="RNA_MeTrfase_RsmD"/>
</dbReference>
<dbReference type="AlphaFoldDB" id="A0A2U2B6K0"/>
<dbReference type="CDD" id="cd02440">
    <property type="entry name" value="AdoMet_MTases"/>
    <property type="match status" value="1"/>
</dbReference>
<feature type="region of interest" description="Disordered" evidence="3">
    <location>
        <begin position="1"/>
        <end position="25"/>
    </location>
</feature>
<gene>
    <name evidence="4" type="ORF">DDZ16_14680</name>
</gene>
<dbReference type="InterPro" id="IPR029063">
    <property type="entry name" value="SAM-dependent_MTases_sf"/>
</dbReference>
<accession>A0A2U2B6K0</accession>
<evidence type="ECO:0000313" key="4">
    <source>
        <dbReference type="EMBL" id="PWD98701.1"/>
    </source>
</evidence>
<dbReference type="Gene3D" id="3.40.50.150">
    <property type="entry name" value="Vaccinia Virus protein VP39"/>
    <property type="match status" value="1"/>
</dbReference>
<dbReference type="Proteomes" id="UP000244956">
    <property type="component" value="Unassembled WGS sequence"/>
</dbReference>
<keyword evidence="5" id="KW-1185">Reference proteome</keyword>
<dbReference type="PANTHER" id="PTHR43542:SF1">
    <property type="entry name" value="METHYLTRANSFERASE"/>
    <property type="match status" value="1"/>
</dbReference>
<organism evidence="4 5">
    <name type="scientific">Marinilabilia rubra</name>
    <dbReference type="NCBI Taxonomy" id="2162893"/>
    <lineage>
        <taxon>Bacteria</taxon>
        <taxon>Pseudomonadati</taxon>
        <taxon>Bacteroidota</taxon>
        <taxon>Bacteroidia</taxon>
        <taxon>Marinilabiliales</taxon>
        <taxon>Marinilabiliaceae</taxon>
        <taxon>Marinilabilia</taxon>
    </lineage>
</organism>